<sequence length="220" mass="23379">MDRLDSHSRTVGPAAALALAFAAAFIVVAVAEDMPYAQPDDAWVSINGKVEAVTPDSFTLDYGGGLIVVEMDDGDRDADAYKLMEGDQVNVIGKIDDDLFETTTIEASTVYVEKLGTTFFASAVDEEDVVLSAEVPLDLTVTTVRGTVESLGDEQFTLDTGPTDLTVVTGGLGYDPLDDTGYQQVDIGDRVSVSGDIDEQFFGGPKILADSLIVLQEARP</sequence>
<evidence type="ECO:0000313" key="2">
    <source>
        <dbReference type="Proteomes" id="UP000748752"/>
    </source>
</evidence>
<evidence type="ECO:0000313" key="1">
    <source>
        <dbReference type="EMBL" id="MBK1633213.1"/>
    </source>
</evidence>
<dbReference type="EMBL" id="NRRV01000072">
    <property type="protein sequence ID" value="MBK1633213.1"/>
    <property type="molecule type" value="Genomic_DNA"/>
</dbReference>
<reference evidence="1 2" key="1">
    <citation type="journal article" date="2020" name="Microorganisms">
        <title>Osmotic Adaptation and Compatible Solute Biosynthesis of Phototrophic Bacteria as Revealed from Genome Analyses.</title>
        <authorList>
            <person name="Imhoff J.F."/>
            <person name="Rahn T."/>
            <person name="Kunzel S."/>
            <person name="Keller A."/>
            <person name="Neulinger S.C."/>
        </authorList>
    </citation>
    <scope>NUCLEOTIDE SEQUENCE [LARGE SCALE GENOMIC DNA]</scope>
    <source>
        <strain evidence="1 2">DSM 6210</strain>
    </source>
</reference>
<name>A0ABS1CMP0_9GAMM</name>
<evidence type="ECO:0008006" key="3">
    <source>
        <dbReference type="Google" id="ProtNLM"/>
    </source>
</evidence>
<dbReference type="SUPFAM" id="SSF101756">
    <property type="entry name" value="Hypothetical protein YgiW"/>
    <property type="match status" value="1"/>
</dbReference>
<proteinExistence type="predicted"/>
<organism evidence="1 2">
    <name type="scientific">Thiohalocapsa halophila</name>
    <dbReference type="NCBI Taxonomy" id="69359"/>
    <lineage>
        <taxon>Bacteria</taxon>
        <taxon>Pseudomonadati</taxon>
        <taxon>Pseudomonadota</taxon>
        <taxon>Gammaproteobacteria</taxon>
        <taxon>Chromatiales</taxon>
        <taxon>Chromatiaceae</taxon>
        <taxon>Thiohalocapsa</taxon>
    </lineage>
</organism>
<dbReference type="RefSeq" id="WP_200241294.1">
    <property type="nucleotide sequence ID" value="NZ_NRRV01000072.1"/>
</dbReference>
<dbReference type="Proteomes" id="UP000748752">
    <property type="component" value="Unassembled WGS sequence"/>
</dbReference>
<gene>
    <name evidence="1" type="ORF">CKO31_21150</name>
</gene>
<accession>A0ABS1CMP0</accession>
<dbReference type="InterPro" id="IPR036700">
    <property type="entry name" value="BOBF_sf"/>
</dbReference>
<dbReference type="Gene3D" id="2.40.50.200">
    <property type="entry name" value="Bacterial OB-fold"/>
    <property type="match status" value="1"/>
</dbReference>
<protein>
    <recommendedName>
        <fullName evidence="3">DUF5666 domain-containing protein</fullName>
    </recommendedName>
</protein>
<keyword evidence="2" id="KW-1185">Reference proteome</keyword>
<comment type="caution">
    <text evidence="1">The sequence shown here is derived from an EMBL/GenBank/DDBJ whole genome shotgun (WGS) entry which is preliminary data.</text>
</comment>